<feature type="compositionally biased region" description="Low complexity" evidence="1">
    <location>
        <begin position="85"/>
        <end position="94"/>
    </location>
</feature>
<keyword evidence="2" id="KW-0732">Signal</keyword>
<reference evidence="3" key="1">
    <citation type="submission" date="2015-08" db="UniProtKB">
        <authorList>
            <consortium name="WormBaseParasite"/>
        </authorList>
    </citation>
    <scope>IDENTIFICATION</scope>
</reference>
<feature type="region of interest" description="Disordered" evidence="1">
    <location>
        <begin position="60"/>
        <end position="94"/>
    </location>
</feature>
<evidence type="ECO:0000256" key="1">
    <source>
        <dbReference type="SAM" id="MobiDB-lite"/>
    </source>
</evidence>
<evidence type="ECO:0000256" key="2">
    <source>
        <dbReference type="SAM" id="SignalP"/>
    </source>
</evidence>
<name>A0A0K0EL53_STRER</name>
<dbReference type="WBParaSite" id="SSTP_0001019700.1">
    <property type="protein sequence ID" value="SSTP_0001019700.1"/>
    <property type="gene ID" value="SSTP_0001019700"/>
</dbReference>
<feature type="compositionally biased region" description="Acidic residues" evidence="1">
    <location>
        <begin position="60"/>
        <end position="74"/>
    </location>
</feature>
<sequence length="94" mass="10780">MKTSFSIVIFFIAFFGFMNAFNVKDNKINALSQDDDLKKIEKRQYGEYYYDVPYDYEDCEDDDDDGYDGDDGYDSYDGGAGGDGIYYSDGGYVY</sequence>
<feature type="signal peptide" evidence="2">
    <location>
        <begin position="1"/>
        <end position="20"/>
    </location>
</feature>
<accession>A0A0K0EL53</accession>
<evidence type="ECO:0000313" key="3">
    <source>
        <dbReference type="WBParaSite" id="SSTP_0001019700.1"/>
    </source>
</evidence>
<feature type="chain" id="PRO_5005328492" evidence="2">
    <location>
        <begin position="21"/>
        <end position="94"/>
    </location>
</feature>
<organism evidence="3">
    <name type="scientific">Strongyloides stercoralis</name>
    <name type="common">Threadworm</name>
    <dbReference type="NCBI Taxonomy" id="6248"/>
    <lineage>
        <taxon>Eukaryota</taxon>
        <taxon>Metazoa</taxon>
        <taxon>Ecdysozoa</taxon>
        <taxon>Nematoda</taxon>
        <taxon>Chromadorea</taxon>
        <taxon>Rhabditida</taxon>
        <taxon>Tylenchina</taxon>
        <taxon>Panagrolaimomorpha</taxon>
        <taxon>Strongyloidoidea</taxon>
        <taxon>Strongyloididae</taxon>
        <taxon>Strongyloides</taxon>
    </lineage>
</organism>
<proteinExistence type="predicted"/>
<dbReference type="AlphaFoldDB" id="A0A0K0EL53"/>
<protein>
    <submittedName>
        <fullName evidence="3">Uncharacterized protein</fullName>
    </submittedName>
</protein>